<protein>
    <submittedName>
        <fullName evidence="2">Uncharacterized protein</fullName>
    </submittedName>
</protein>
<organism evidence="2 3">
    <name type="scientific">Morus notabilis</name>
    <dbReference type="NCBI Taxonomy" id="981085"/>
    <lineage>
        <taxon>Eukaryota</taxon>
        <taxon>Viridiplantae</taxon>
        <taxon>Streptophyta</taxon>
        <taxon>Embryophyta</taxon>
        <taxon>Tracheophyta</taxon>
        <taxon>Spermatophyta</taxon>
        <taxon>Magnoliopsida</taxon>
        <taxon>eudicotyledons</taxon>
        <taxon>Gunneridae</taxon>
        <taxon>Pentapetalae</taxon>
        <taxon>rosids</taxon>
        <taxon>fabids</taxon>
        <taxon>Rosales</taxon>
        <taxon>Moraceae</taxon>
        <taxon>Moreae</taxon>
        <taxon>Morus</taxon>
    </lineage>
</organism>
<dbReference type="EMBL" id="KE344905">
    <property type="protein sequence ID" value="EXB86235.1"/>
    <property type="molecule type" value="Genomic_DNA"/>
</dbReference>
<name>W9RE85_9ROSA</name>
<reference evidence="3" key="1">
    <citation type="submission" date="2013-01" db="EMBL/GenBank/DDBJ databases">
        <title>Draft Genome Sequence of a Mulberry Tree, Morus notabilis C.K. Schneid.</title>
        <authorList>
            <person name="He N."/>
            <person name="Zhao S."/>
        </authorList>
    </citation>
    <scope>NUCLEOTIDE SEQUENCE</scope>
</reference>
<dbReference type="AlphaFoldDB" id="W9RE85"/>
<dbReference type="Proteomes" id="UP000030645">
    <property type="component" value="Unassembled WGS sequence"/>
</dbReference>
<feature type="compositionally biased region" description="Basic and acidic residues" evidence="1">
    <location>
        <begin position="79"/>
        <end position="102"/>
    </location>
</feature>
<feature type="compositionally biased region" description="Basic and acidic residues" evidence="1">
    <location>
        <begin position="115"/>
        <end position="129"/>
    </location>
</feature>
<gene>
    <name evidence="2" type="ORF">L484_001031</name>
</gene>
<evidence type="ECO:0000256" key="1">
    <source>
        <dbReference type="SAM" id="MobiDB-lite"/>
    </source>
</evidence>
<keyword evidence="3" id="KW-1185">Reference proteome</keyword>
<accession>W9RE85</accession>
<proteinExistence type="predicted"/>
<evidence type="ECO:0000313" key="2">
    <source>
        <dbReference type="EMBL" id="EXB86235.1"/>
    </source>
</evidence>
<sequence>MKSLYSGNIAIQQLRKLKFTLGRLSTKNFMSVSIPNFTEFQSSKSQPTKIPKHLTPALTVATASPSFSLSHQDLHGLARLRGIDPPRQRQGEDDREEGKECGDGGEVQGLQRGRGLVDGRNDGGKVGRI</sequence>
<feature type="region of interest" description="Disordered" evidence="1">
    <location>
        <begin position="79"/>
        <end position="129"/>
    </location>
</feature>
<evidence type="ECO:0000313" key="3">
    <source>
        <dbReference type="Proteomes" id="UP000030645"/>
    </source>
</evidence>